<dbReference type="RefSeq" id="WP_013627959.1">
    <property type="nucleotide sequence ID" value="NC_015174.1"/>
</dbReference>
<organism evidence="1 2">
    <name type="scientific">Rubinisphaera brasiliensis (strain ATCC 49424 / DSM 5305 / JCM 21570 / IAM 15109 / NBRC 103401 / IFAM 1448)</name>
    <name type="common">Planctomyces brasiliensis</name>
    <dbReference type="NCBI Taxonomy" id="756272"/>
    <lineage>
        <taxon>Bacteria</taxon>
        <taxon>Pseudomonadati</taxon>
        <taxon>Planctomycetota</taxon>
        <taxon>Planctomycetia</taxon>
        <taxon>Planctomycetales</taxon>
        <taxon>Planctomycetaceae</taxon>
        <taxon>Rubinisphaera</taxon>
    </lineage>
</organism>
<dbReference type="Gene3D" id="3.40.50.12780">
    <property type="entry name" value="N-terminal domain of ligase-like"/>
    <property type="match status" value="1"/>
</dbReference>
<dbReference type="PANTHER" id="PTHR36932:SF1">
    <property type="entry name" value="CAPSULAR POLYSACCHARIDE BIOSYNTHESIS PROTEIN"/>
    <property type="match status" value="1"/>
</dbReference>
<dbReference type="AlphaFoldDB" id="F0SSG1"/>
<dbReference type="HOGENOM" id="CLU_035301_5_0_0"/>
<accession>F0SSG1</accession>
<dbReference type="OrthoDB" id="580775at2"/>
<sequence length="457" mass="52514">MSLVLRSFRTKLITPLMDRYRFGVDTRSIAAELEEREYWEPERLRAWQVEQLRPFLKHCYENVPFYHRRFNEVGFRPEQFEDPSQLSIIPPLTKTDIRNHQDDIFSRTANRKRMKKGFTGGSTGQPTSFYISYAEAAFTQAQRYRFMNWAGIAPGDRIVRMGGIRFTKPTRRSSLISTYFKHAENTYGMPCPAVSDALLDEYIRKISQIRARVLWGYPSAIALLAARLLETQQQLPSVEKLWVSSEVLTEGQRETMRRAFNTDPFDMYGGGDTHVAGECGAHQGKHIVQNSRLVEIVNEQHQQVTPGESGHVLVTPFLNYDWPYIRYNMGDVAELLPESCCSCGRTLPKLGKILGRTGDYVVTPEGARATTPNFNNVFSPFRNHVRIYQIVQHQVDDVEVRIVPTELYSSETEKHIIDHLRRFLGDTIQIRVVLNDEVEQTGMGKRLIVISHLPKAA</sequence>
<dbReference type="KEGG" id="pbs:Plabr_1621"/>
<gene>
    <name evidence="1" type="ordered locus">Plabr_1621</name>
</gene>
<dbReference type="Proteomes" id="UP000006860">
    <property type="component" value="Chromosome"/>
</dbReference>
<dbReference type="SUPFAM" id="SSF56801">
    <property type="entry name" value="Acetyl-CoA synthetase-like"/>
    <property type="match status" value="1"/>
</dbReference>
<name>F0SSG1_RUBBR</name>
<evidence type="ECO:0000313" key="2">
    <source>
        <dbReference type="Proteomes" id="UP000006860"/>
    </source>
</evidence>
<dbReference type="InterPro" id="IPR042099">
    <property type="entry name" value="ANL_N_sf"/>
</dbReference>
<proteinExistence type="predicted"/>
<evidence type="ECO:0000313" key="1">
    <source>
        <dbReference type="EMBL" id="ADY59232.1"/>
    </source>
</evidence>
<dbReference type="EMBL" id="CP002546">
    <property type="protein sequence ID" value="ADY59232.1"/>
    <property type="molecule type" value="Genomic_DNA"/>
</dbReference>
<dbReference type="InterPro" id="IPR053158">
    <property type="entry name" value="CapK_Type1_Caps_Biosynth"/>
</dbReference>
<protein>
    <recommendedName>
        <fullName evidence="3">Phenylacetate--CoA ligase</fullName>
    </recommendedName>
</protein>
<reference evidence="2" key="1">
    <citation type="submission" date="2011-02" db="EMBL/GenBank/DDBJ databases">
        <title>The complete genome of Planctomyces brasiliensis DSM 5305.</title>
        <authorList>
            <person name="Lucas S."/>
            <person name="Copeland A."/>
            <person name="Lapidus A."/>
            <person name="Bruce D."/>
            <person name="Goodwin L."/>
            <person name="Pitluck S."/>
            <person name="Kyrpides N."/>
            <person name="Mavromatis K."/>
            <person name="Pagani I."/>
            <person name="Ivanova N."/>
            <person name="Ovchinnikova G."/>
            <person name="Lu M."/>
            <person name="Detter J.C."/>
            <person name="Han C."/>
            <person name="Land M."/>
            <person name="Hauser L."/>
            <person name="Markowitz V."/>
            <person name="Cheng J.-F."/>
            <person name="Hugenholtz P."/>
            <person name="Woyke T."/>
            <person name="Wu D."/>
            <person name="Tindall B."/>
            <person name="Pomrenke H.G."/>
            <person name="Brambilla E."/>
            <person name="Klenk H.-P."/>
            <person name="Eisen J.A."/>
        </authorList>
    </citation>
    <scope>NUCLEOTIDE SEQUENCE [LARGE SCALE GENOMIC DNA]</scope>
    <source>
        <strain evidence="2">ATCC 49424 / DSM 5305 / JCM 21570 / NBRC 103401 / IFAM 1448</strain>
    </source>
</reference>
<dbReference type="PANTHER" id="PTHR36932">
    <property type="entry name" value="CAPSULAR POLYSACCHARIDE BIOSYNTHESIS PROTEIN"/>
    <property type="match status" value="1"/>
</dbReference>
<dbReference type="STRING" id="756272.Plabr_1621"/>
<evidence type="ECO:0008006" key="3">
    <source>
        <dbReference type="Google" id="ProtNLM"/>
    </source>
</evidence>
<keyword evidence="2" id="KW-1185">Reference proteome</keyword>
<dbReference type="eggNOG" id="COG1541">
    <property type="taxonomic scope" value="Bacteria"/>
</dbReference>